<proteinExistence type="predicted"/>
<reference evidence="1" key="1">
    <citation type="journal article" date="2021" name="PeerJ">
        <title>Extensive microbial diversity within the chicken gut microbiome revealed by metagenomics and culture.</title>
        <authorList>
            <person name="Gilroy R."/>
            <person name="Ravi A."/>
            <person name="Getino M."/>
            <person name="Pursley I."/>
            <person name="Horton D.L."/>
            <person name="Alikhan N.F."/>
            <person name="Baker D."/>
            <person name="Gharbi K."/>
            <person name="Hall N."/>
            <person name="Watson M."/>
            <person name="Adriaenssens E.M."/>
            <person name="Foster-Nyarko E."/>
            <person name="Jarju S."/>
            <person name="Secka A."/>
            <person name="Antonio M."/>
            <person name="Oren A."/>
            <person name="Chaudhuri R.R."/>
            <person name="La Ragione R."/>
            <person name="Hildebrand F."/>
            <person name="Pallen M.J."/>
        </authorList>
    </citation>
    <scope>NUCLEOTIDE SEQUENCE</scope>
    <source>
        <strain evidence="1">CHK186-16707</strain>
    </source>
</reference>
<dbReference type="Pfam" id="PF14334">
    <property type="entry name" value="DUF4390"/>
    <property type="match status" value="1"/>
</dbReference>
<organism evidence="1 2">
    <name type="scientific">Candidatus Mailhella merdigallinarum</name>
    <dbReference type="NCBI Taxonomy" id="2838658"/>
    <lineage>
        <taxon>Bacteria</taxon>
        <taxon>Pseudomonadati</taxon>
        <taxon>Thermodesulfobacteriota</taxon>
        <taxon>Desulfovibrionia</taxon>
        <taxon>Desulfovibrionales</taxon>
        <taxon>Desulfovibrionaceae</taxon>
        <taxon>Mailhella</taxon>
    </lineage>
</organism>
<dbReference type="Proteomes" id="UP000824225">
    <property type="component" value="Unassembled WGS sequence"/>
</dbReference>
<dbReference type="InterPro" id="IPR025500">
    <property type="entry name" value="DUF4390"/>
</dbReference>
<gene>
    <name evidence="1" type="ORF">H9962_06380</name>
</gene>
<evidence type="ECO:0000313" key="2">
    <source>
        <dbReference type="Proteomes" id="UP000824225"/>
    </source>
</evidence>
<dbReference type="EMBL" id="DXAN01000022">
    <property type="protein sequence ID" value="HJA08797.1"/>
    <property type="molecule type" value="Genomic_DNA"/>
</dbReference>
<protein>
    <submittedName>
        <fullName evidence="1">DUF4390 domain-containing protein</fullName>
    </submittedName>
</protein>
<accession>A0A9D2HCP1</accession>
<comment type="caution">
    <text evidence="1">The sequence shown here is derived from an EMBL/GenBank/DDBJ whole genome shotgun (WGS) entry which is preliminary data.</text>
</comment>
<name>A0A9D2HCP1_9BACT</name>
<reference evidence="1" key="2">
    <citation type="submission" date="2021-04" db="EMBL/GenBank/DDBJ databases">
        <authorList>
            <person name="Gilroy R."/>
        </authorList>
    </citation>
    <scope>NUCLEOTIDE SEQUENCE</scope>
    <source>
        <strain evidence="1">CHK186-16707</strain>
    </source>
</reference>
<dbReference type="AlphaFoldDB" id="A0A9D2HCP1"/>
<evidence type="ECO:0000313" key="1">
    <source>
        <dbReference type="EMBL" id="HJA08797.1"/>
    </source>
</evidence>
<sequence>MLRRIFFWAGLAVLLLPVPLHAEGDAAFLLNSLSVVIQNGSARLEAAVTVSDAAPIRANLRDGAALNLSLDVLVEMPRLVLPSKTVAECHILYQIRFDPLTREYVLLRDAAPPLRHRSLELLLNAVLGDAVIPLSPTIPLTPGENYQVALTLSLRHAHVPPWLEKALFFWSWDVLAPATFTLDFQYETIPASDAGQRQSHA</sequence>